<organism evidence="4 5">
    <name type="scientific">Georgenia yuyongxinii</name>
    <dbReference type="NCBI Taxonomy" id="2589797"/>
    <lineage>
        <taxon>Bacteria</taxon>
        <taxon>Bacillati</taxon>
        <taxon>Actinomycetota</taxon>
        <taxon>Actinomycetes</taxon>
        <taxon>Micrococcales</taxon>
        <taxon>Bogoriellaceae</taxon>
        <taxon>Georgenia</taxon>
    </lineage>
</organism>
<proteinExistence type="predicted"/>
<sequence length="440" mass="47943">MTSWTEHAIFWHVYPLGFLGAEPVLEPGRETTHRLRSLVDWLDHAVELGTSGLLLGPIFAARSHGYDTLDHLTIDPRLGDRADFDLLVEEAHARGLRIVLDGVFNHVGRDHPAFRRAVDAGPGAPEGDLFHLTWNQPGEPPGYRTFEGHEGLVALNHDDDRVIALVTDVMRHWLAAGADGWRLDAAYAVPAQFWARVLPAVRADFPEAYVVGEVIHGDYAGFVTASGVDAVTQYELWKAIWSSLNDRNLYELDHALGRHGAMLDTFVPQTFVGNHDVTRLATRLTDPRHLPHALVVLLTVAGTPSVYYGDEVGLTGLKEERLGGDDAIRPAFPDTPADLPPAGLPVLDVHRELIALRRRYPWLHRARTRTLELANELLAYASTGPAGSAGTGAAGRLVVVLNLADGAAEVTAQVTQVVAGSAEVHDGRVRVPGHGWAVLE</sequence>
<dbReference type="GO" id="GO:0016798">
    <property type="term" value="F:hydrolase activity, acting on glycosyl bonds"/>
    <property type="evidence" value="ECO:0007669"/>
    <property type="project" value="UniProtKB-KW"/>
</dbReference>
<gene>
    <name evidence="4" type="ORF">FE374_11845</name>
</gene>
<dbReference type="KEGG" id="gyu:FE374_11845"/>
<protein>
    <submittedName>
        <fullName evidence="4">DUF3459 domain-containing protein</fullName>
    </submittedName>
</protein>
<feature type="domain" description="Glycosyl hydrolase family 13 catalytic" evidence="3">
    <location>
        <begin position="12"/>
        <end position="329"/>
    </location>
</feature>
<dbReference type="AlphaFoldDB" id="A0A5B8CAR4"/>
<evidence type="ECO:0000313" key="4">
    <source>
        <dbReference type="EMBL" id="QDC25206.1"/>
    </source>
</evidence>
<evidence type="ECO:0000256" key="2">
    <source>
        <dbReference type="ARBA" id="ARBA00023295"/>
    </source>
</evidence>
<dbReference type="RefSeq" id="WP_139929323.1">
    <property type="nucleotide sequence ID" value="NZ_CP040915.1"/>
</dbReference>
<dbReference type="InterPro" id="IPR006047">
    <property type="entry name" value="GH13_cat_dom"/>
</dbReference>
<dbReference type="Gene3D" id="3.20.20.80">
    <property type="entry name" value="Glycosidases"/>
    <property type="match status" value="1"/>
</dbReference>
<keyword evidence="2" id="KW-0326">Glycosidase</keyword>
<dbReference type="SUPFAM" id="SSF51445">
    <property type="entry name" value="(Trans)glycosidases"/>
    <property type="match status" value="1"/>
</dbReference>
<dbReference type="OrthoDB" id="9802433at2"/>
<accession>A0A5B8CAR4</accession>
<dbReference type="SMART" id="SM00642">
    <property type="entry name" value="Aamy"/>
    <property type="match status" value="1"/>
</dbReference>
<dbReference type="CDD" id="cd11354">
    <property type="entry name" value="AmyAc_bac_CMD_like"/>
    <property type="match status" value="1"/>
</dbReference>
<dbReference type="GO" id="GO:0005975">
    <property type="term" value="P:carbohydrate metabolic process"/>
    <property type="evidence" value="ECO:0007669"/>
    <property type="project" value="InterPro"/>
</dbReference>
<evidence type="ECO:0000259" key="3">
    <source>
        <dbReference type="SMART" id="SM00642"/>
    </source>
</evidence>
<dbReference type="Pfam" id="PF00128">
    <property type="entry name" value="Alpha-amylase"/>
    <property type="match status" value="1"/>
</dbReference>
<dbReference type="EMBL" id="CP040915">
    <property type="protein sequence ID" value="QDC25206.1"/>
    <property type="molecule type" value="Genomic_DNA"/>
</dbReference>
<reference evidence="4 5" key="1">
    <citation type="submission" date="2019-05" db="EMBL/GenBank/DDBJ databases">
        <title>Georgenia *** sp. nov., and Georgenia *** sp. nov., isolated from the intestinal contents of plateau pika (Ochotona curzoniae) in the Qinghai-Tibet plateau of China.</title>
        <authorList>
            <person name="Tian Z."/>
        </authorList>
    </citation>
    <scope>NUCLEOTIDE SEQUENCE [LARGE SCALE GENOMIC DNA]</scope>
    <source>
        <strain evidence="4 5">Z443</strain>
    </source>
</reference>
<dbReference type="InterPro" id="IPR017853">
    <property type="entry name" value="GH"/>
</dbReference>
<dbReference type="Proteomes" id="UP000314616">
    <property type="component" value="Chromosome"/>
</dbReference>
<dbReference type="PANTHER" id="PTHR10357">
    <property type="entry name" value="ALPHA-AMYLASE FAMILY MEMBER"/>
    <property type="match status" value="1"/>
</dbReference>
<keyword evidence="1" id="KW-0378">Hydrolase</keyword>
<name>A0A5B8CAR4_9MICO</name>
<dbReference type="PANTHER" id="PTHR10357:SF210">
    <property type="entry name" value="MALTODEXTRIN GLUCOSIDASE"/>
    <property type="match status" value="1"/>
</dbReference>
<evidence type="ECO:0000313" key="5">
    <source>
        <dbReference type="Proteomes" id="UP000314616"/>
    </source>
</evidence>
<evidence type="ECO:0000256" key="1">
    <source>
        <dbReference type="ARBA" id="ARBA00022801"/>
    </source>
</evidence>